<sequence length="135" mass="15023">MDITIDTSALIAVIGNERTKDRIIEITIGASLTAPISVHWEIGNAFSALFKRRMIDLAEAEKALKIYKSIPIQFIDVPLERTLHITKSFNVYAYDAYLIQCAELTSSPLLTLDKNLINVAKQMGITVLEVTDEAI</sequence>
<protein>
    <submittedName>
        <fullName evidence="3">Predicted nucleic acid-binding protein, contains PIN domain</fullName>
    </submittedName>
</protein>
<gene>
    <name evidence="3" type="ORF">SAMN02745130_03624</name>
</gene>
<name>A0A1T4XY95_9GAMM</name>
<dbReference type="AlphaFoldDB" id="A0A1T4XY95"/>
<evidence type="ECO:0000313" key="4">
    <source>
        <dbReference type="Proteomes" id="UP000190460"/>
    </source>
</evidence>
<proteinExistence type="predicted"/>
<dbReference type="SUPFAM" id="SSF88723">
    <property type="entry name" value="PIN domain-like"/>
    <property type="match status" value="1"/>
</dbReference>
<keyword evidence="4" id="KW-1185">Reference proteome</keyword>
<feature type="domain" description="PIN" evidence="2">
    <location>
        <begin position="4"/>
        <end position="121"/>
    </location>
</feature>
<dbReference type="Pfam" id="PF01850">
    <property type="entry name" value="PIN"/>
    <property type="match status" value="1"/>
</dbReference>
<dbReference type="Gene3D" id="3.40.50.1010">
    <property type="entry name" value="5'-nuclease"/>
    <property type="match status" value="1"/>
</dbReference>
<evidence type="ECO:0000259" key="2">
    <source>
        <dbReference type="Pfam" id="PF01850"/>
    </source>
</evidence>
<evidence type="ECO:0000256" key="1">
    <source>
        <dbReference type="ARBA" id="ARBA00022842"/>
    </source>
</evidence>
<evidence type="ECO:0000313" key="3">
    <source>
        <dbReference type="EMBL" id="SKA94188.1"/>
    </source>
</evidence>
<dbReference type="RefSeq" id="WP_078924066.1">
    <property type="nucleotide sequence ID" value="NZ_FUYB01000026.1"/>
</dbReference>
<dbReference type="InterPro" id="IPR051619">
    <property type="entry name" value="TypeII_TA_RNase_PINc/VapC"/>
</dbReference>
<dbReference type="EMBL" id="FUYB01000026">
    <property type="protein sequence ID" value="SKA94188.1"/>
    <property type="molecule type" value="Genomic_DNA"/>
</dbReference>
<dbReference type="InterPro" id="IPR002716">
    <property type="entry name" value="PIN_dom"/>
</dbReference>
<keyword evidence="1" id="KW-0460">Magnesium</keyword>
<reference evidence="4" key="1">
    <citation type="submission" date="2017-02" db="EMBL/GenBank/DDBJ databases">
        <authorList>
            <person name="Varghese N."/>
            <person name="Submissions S."/>
        </authorList>
    </citation>
    <scope>NUCLEOTIDE SEQUENCE [LARGE SCALE GENOMIC DNA]</scope>
    <source>
        <strain evidence="4">ATCC 49788</strain>
    </source>
</reference>
<dbReference type="Proteomes" id="UP000190460">
    <property type="component" value="Unassembled WGS sequence"/>
</dbReference>
<organism evidence="3 4">
    <name type="scientific">Thiothrix eikelboomii</name>
    <dbReference type="NCBI Taxonomy" id="92487"/>
    <lineage>
        <taxon>Bacteria</taxon>
        <taxon>Pseudomonadati</taxon>
        <taxon>Pseudomonadota</taxon>
        <taxon>Gammaproteobacteria</taxon>
        <taxon>Thiotrichales</taxon>
        <taxon>Thiotrichaceae</taxon>
        <taxon>Thiothrix</taxon>
    </lineage>
</organism>
<dbReference type="InterPro" id="IPR044153">
    <property type="entry name" value="PIN_Pae0151-like"/>
</dbReference>
<dbReference type="STRING" id="92487.SAMN02745130_03624"/>
<dbReference type="InterPro" id="IPR029060">
    <property type="entry name" value="PIN-like_dom_sf"/>
</dbReference>
<accession>A0A1T4XY95</accession>
<dbReference type="CDD" id="cd09873">
    <property type="entry name" value="PIN_Pae0151-like"/>
    <property type="match status" value="1"/>
</dbReference>
<dbReference type="PANTHER" id="PTHR35901:SF1">
    <property type="entry name" value="EXONUCLEASE VAPC9"/>
    <property type="match status" value="1"/>
</dbReference>
<dbReference type="PANTHER" id="PTHR35901">
    <property type="entry name" value="RIBONUCLEASE VAPC3"/>
    <property type="match status" value="1"/>
</dbReference>
<dbReference type="OrthoDB" id="370171at2"/>